<gene>
    <name evidence="4" type="ORF">ZOSMA_50G00310</name>
</gene>
<feature type="repeat" description="PPR" evidence="3">
    <location>
        <begin position="157"/>
        <end position="191"/>
    </location>
</feature>
<dbReference type="PANTHER" id="PTHR47938">
    <property type="entry name" value="RESPIRATORY COMPLEX I CHAPERONE (CIA84), PUTATIVE (AFU_ORTHOLOGUE AFUA_2G06020)-RELATED"/>
    <property type="match status" value="1"/>
</dbReference>
<comment type="caution">
    <text evidence="4">The sequence shown here is derived from an EMBL/GenBank/DDBJ whole genome shotgun (WGS) entry which is preliminary data.</text>
</comment>
<dbReference type="OMA" id="TLMDGMC"/>
<evidence type="ECO:0000256" key="2">
    <source>
        <dbReference type="ARBA" id="ARBA00022737"/>
    </source>
</evidence>
<evidence type="ECO:0000313" key="4">
    <source>
        <dbReference type="EMBL" id="KMZ61617.1"/>
    </source>
</evidence>
<dbReference type="InterPro" id="IPR011990">
    <property type="entry name" value="TPR-like_helical_dom_sf"/>
</dbReference>
<feature type="repeat" description="PPR" evidence="3">
    <location>
        <begin position="405"/>
        <end position="442"/>
    </location>
</feature>
<evidence type="ECO:0000256" key="3">
    <source>
        <dbReference type="PROSITE-ProRule" id="PRU00708"/>
    </source>
</evidence>
<keyword evidence="5" id="KW-1185">Reference proteome</keyword>
<comment type="similarity">
    <text evidence="1">Belongs to the PPR family. P subfamily.</text>
</comment>
<proteinExistence type="inferred from homology"/>
<evidence type="ECO:0000313" key="5">
    <source>
        <dbReference type="Proteomes" id="UP000036987"/>
    </source>
</evidence>
<feature type="repeat" description="PPR" evidence="3">
    <location>
        <begin position="122"/>
        <end position="156"/>
    </location>
</feature>
<reference evidence="5" key="1">
    <citation type="journal article" date="2016" name="Nature">
        <title>The genome of the seagrass Zostera marina reveals angiosperm adaptation to the sea.</title>
        <authorList>
            <person name="Olsen J.L."/>
            <person name="Rouze P."/>
            <person name="Verhelst B."/>
            <person name="Lin Y.-C."/>
            <person name="Bayer T."/>
            <person name="Collen J."/>
            <person name="Dattolo E."/>
            <person name="De Paoli E."/>
            <person name="Dittami S."/>
            <person name="Maumus F."/>
            <person name="Michel G."/>
            <person name="Kersting A."/>
            <person name="Lauritano C."/>
            <person name="Lohaus R."/>
            <person name="Toepel M."/>
            <person name="Tonon T."/>
            <person name="Vanneste K."/>
            <person name="Amirebrahimi M."/>
            <person name="Brakel J."/>
            <person name="Bostroem C."/>
            <person name="Chovatia M."/>
            <person name="Grimwood J."/>
            <person name="Jenkins J.W."/>
            <person name="Jueterbock A."/>
            <person name="Mraz A."/>
            <person name="Stam W.T."/>
            <person name="Tice H."/>
            <person name="Bornberg-Bauer E."/>
            <person name="Green P.J."/>
            <person name="Pearson G.A."/>
            <person name="Procaccini G."/>
            <person name="Duarte C.M."/>
            <person name="Schmutz J."/>
            <person name="Reusch T.B.H."/>
            <person name="Van de Peer Y."/>
        </authorList>
    </citation>
    <scope>NUCLEOTIDE SEQUENCE [LARGE SCALE GENOMIC DNA]</scope>
    <source>
        <strain evidence="5">cv. Finnish</strain>
    </source>
</reference>
<dbReference type="AlphaFoldDB" id="A0A0K9P079"/>
<feature type="repeat" description="PPR" evidence="3">
    <location>
        <begin position="297"/>
        <end position="331"/>
    </location>
</feature>
<dbReference type="Proteomes" id="UP000036987">
    <property type="component" value="Unassembled WGS sequence"/>
</dbReference>
<dbReference type="PROSITE" id="PS51375">
    <property type="entry name" value="PPR"/>
    <property type="match status" value="10"/>
</dbReference>
<dbReference type="PANTHER" id="PTHR47938:SF46">
    <property type="entry name" value="PENTACOTRIPEPTIDE-REPEAT REGION OF PRORP DOMAIN-CONTAINING PROTEIN"/>
    <property type="match status" value="1"/>
</dbReference>
<dbReference type="Gene3D" id="1.25.40.10">
    <property type="entry name" value="Tetratricopeptide repeat domain"/>
    <property type="match status" value="5"/>
</dbReference>
<dbReference type="OrthoDB" id="680059at2759"/>
<dbReference type="EMBL" id="LFYR01001452">
    <property type="protein sequence ID" value="KMZ61617.1"/>
    <property type="molecule type" value="Genomic_DNA"/>
</dbReference>
<accession>A0A0K9P079</accession>
<feature type="repeat" description="PPR" evidence="3">
    <location>
        <begin position="443"/>
        <end position="478"/>
    </location>
</feature>
<organism evidence="4 5">
    <name type="scientific">Zostera marina</name>
    <name type="common">Eelgrass</name>
    <dbReference type="NCBI Taxonomy" id="29655"/>
    <lineage>
        <taxon>Eukaryota</taxon>
        <taxon>Viridiplantae</taxon>
        <taxon>Streptophyta</taxon>
        <taxon>Embryophyta</taxon>
        <taxon>Tracheophyta</taxon>
        <taxon>Spermatophyta</taxon>
        <taxon>Magnoliopsida</taxon>
        <taxon>Liliopsida</taxon>
        <taxon>Zosteraceae</taxon>
        <taxon>Zostera</taxon>
    </lineage>
</organism>
<feature type="repeat" description="PPR" evidence="3">
    <location>
        <begin position="332"/>
        <end position="369"/>
    </location>
</feature>
<evidence type="ECO:0008006" key="6">
    <source>
        <dbReference type="Google" id="ProtNLM"/>
    </source>
</evidence>
<dbReference type="InterPro" id="IPR002885">
    <property type="entry name" value="PPR_rpt"/>
</dbReference>
<keyword evidence="2" id="KW-0677">Repeat</keyword>
<dbReference type="Pfam" id="PF13041">
    <property type="entry name" value="PPR_2"/>
    <property type="match status" value="5"/>
</dbReference>
<dbReference type="NCBIfam" id="TIGR00756">
    <property type="entry name" value="PPR"/>
    <property type="match status" value="10"/>
</dbReference>
<feature type="repeat" description="PPR" evidence="3">
    <location>
        <begin position="515"/>
        <end position="545"/>
    </location>
</feature>
<dbReference type="GO" id="GO:0003729">
    <property type="term" value="F:mRNA binding"/>
    <property type="evidence" value="ECO:0000318"/>
    <property type="project" value="GO_Central"/>
</dbReference>
<name>A0A0K9P079_ZOSMR</name>
<sequence>MTLIHIFFLCPRRPNSFFPAVFHRIQKIRLYRYYSQRSFLSGELGSIPSFHQLETHVRTQCSSLNFDNNAAIKLFDVMLSSNPSPSVSSFNTLLTRVGRLEDYPFVLSIYRTALGAGILSPNIYTHGILINSCCHMGRLDVGFGVLGDLIKRGWNLNVVVLSSLIDGLFKQYRVQDAMELFKKMPELECSPRPITYLIVITHLGKIYQIESGLAVLGCMMKSGGWPNTAIFNTLIYGFFKSKKIFDAINLLRRMLDMGCTADSITYNTIIIYCFQNNFFDIGFGIFTKVVKDGITLSVETVNSLIHGLCQADKLFEATSLVLRFLEFDFVPDVFTYSTLINGYCRSSDAHTVRLGFRVFGEMLKKGHHPNTVVYNALIKGLCAINRVGEAAALVLRFPKMDFTPNVITYGTLINGYCKNNKNRTVELGFRVFGEMLKRGHCPNTIVYNALVKGLCAINRVDEASVLVDKMYSKLGYPPNVITYTTLIKGLCTVNRVDEAGVLVDKMHDKLGCSPDVITYTTLINGLCCVGDTQGALKLLRDMGSNKKIHWCKPDKVTYLTIIYSLCRLGR</sequence>
<feature type="repeat" description="PPR" evidence="3">
    <location>
        <begin position="370"/>
        <end position="404"/>
    </location>
</feature>
<feature type="repeat" description="PPR" evidence="3">
    <location>
        <begin position="479"/>
        <end position="509"/>
    </location>
</feature>
<protein>
    <recommendedName>
        <fullName evidence="6">Pentatricopeptide repeat-containing protein</fullName>
    </recommendedName>
</protein>
<feature type="repeat" description="PPR" evidence="3">
    <location>
        <begin position="227"/>
        <end position="261"/>
    </location>
</feature>
<evidence type="ECO:0000256" key="1">
    <source>
        <dbReference type="ARBA" id="ARBA00007626"/>
    </source>
</evidence>
<dbReference type="Pfam" id="PF01535">
    <property type="entry name" value="PPR"/>
    <property type="match status" value="2"/>
</dbReference>